<proteinExistence type="predicted"/>
<feature type="transmembrane region" description="Helical" evidence="9">
    <location>
        <begin position="297"/>
        <end position="321"/>
    </location>
</feature>
<dbReference type="InterPro" id="IPR006153">
    <property type="entry name" value="Cation/H_exchanger_TM"/>
</dbReference>
<dbReference type="GO" id="GO:1902600">
    <property type="term" value="P:proton transmembrane transport"/>
    <property type="evidence" value="ECO:0007669"/>
    <property type="project" value="InterPro"/>
</dbReference>
<evidence type="ECO:0000256" key="6">
    <source>
        <dbReference type="ARBA" id="ARBA00022989"/>
    </source>
</evidence>
<comment type="subcellular location">
    <subcellularLocation>
        <location evidence="1">Cell membrane</location>
        <topology evidence="1">Multi-pass membrane protein</topology>
    </subcellularLocation>
</comment>
<keyword evidence="6 9" id="KW-1133">Transmembrane helix</keyword>
<evidence type="ECO:0000313" key="11">
    <source>
        <dbReference type="EMBL" id="ADZ09944.1"/>
    </source>
</evidence>
<dbReference type="STRING" id="877455.Metbo_1720"/>
<evidence type="ECO:0000256" key="4">
    <source>
        <dbReference type="ARBA" id="ARBA00022475"/>
    </source>
</evidence>
<keyword evidence="7" id="KW-0406">Ion transport</keyword>
<evidence type="ECO:0000256" key="9">
    <source>
        <dbReference type="SAM" id="Phobius"/>
    </source>
</evidence>
<dbReference type="KEGG" id="mel:Metbo_1720"/>
<dbReference type="NCBIfam" id="NF003715">
    <property type="entry name" value="PRK05326.1-2"/>
    <property type="match status" value="1"/>
</dbReference>
<protein>
    <submittedName>
        <fullName evidence="11">Sodium/hydrogen exchanger</fullName>
    </submittedName>
</protein>
<accession>F0T9R5</accession>
<feature type="transmembrane region" description="Helical" evidence="9">
    <location>
        <begin position="220"/>
        <end position="240"/>
    </location>
</feature>
<feature type="transmembrane region" description="Helical" evidence="9">
    <location>
        <begin position="269"/>
        <end position="291"/>
    </location>
</feature>
<dbReference type="Gene3D" id="1.20.1530.20">
    <property type="match status" value="1"/>
</dbReference>
<feature type="transmembrane region" description="Helical" evidence="9">
    <location>
        <begin position="6"/>
        <end position="25"/>
    </location>
</feature>
<feature type="transmembrane region" description="Helical" evidence="9">
    <location>
        <begin position="182"/>
        <end position="208"/>
    </location>
</feature>
<feature type="transmembrane region" description="Helical" evidence="9">
    <location>
        <begin position="57"/>
        <end position="77"/>
    </location>
</feature>
<evidence type="ECO:0000256" key="2">
    <source>
        <dbReference type="ARBA" id="ARBA00022448"/>
    </source>
</evidence>
<dbReference type="OrthoDB" id="11709at2157"/>
<evidence type="ECO:0000256" key="3">
    <source>
        <dbReference type="ARBA" id="ARBA00022449"/>
    </source>
</evidence>
<feature type="transmembrane region" description="Helical" evidence="9">
    <location>
        <begin position="333"/>
        <end position="356"/>
    </location>
</feature>
<dbReference type="InterPro" id="IPR038770">
    <property type="entry name" value="Na+/solute_symporter_sf"/>
</dbReference>
<dbReference type="EMBL" id="CP002551">
    <property type="protein sequence ID" value="ADZ09944.1"/>
    <property type="molecule type" value="Genomic_DNA"/>
</dbReference>
<dbReference type="NCBIfam" id="NF003716">
    <property type="entry name" value="PRK05326.1-3"/>
    <property type="match status" value="1"/>
</dbReference>
<feature type="transmembrane region" description="Helical" evidence="9">
    <location>
        <begin position="362"/>
        <end position="385"/>
    </location>
</feature>
<dbReference type="GeneID" id="10278177"/>
<feature type="transmembrane region" description="Helical" evidence="9">
    <location>
        <begin position="159"/>
        <end position="176"/>
    </location>
</feature>
<dbReference type="PANTHER" id="PTHR32507">
    <property type="entry name" value="NA(+)/H(+) ANTIPORTER 1"/>
    <property type="match status" value="1"/>
</dbReference>
<dbReference type="GO" id="GO:0005886">
    <property type="term" value="C:plasma membrane"/>
    <property type="evidence" value="ECO:0007669"/>
    <property type="project" value="UniProtKB-SubCell"/>
</dbReference>
<dbReference type="Pfam" id="PF00999">
    <property type="entry name" value="Na_H_Exchanger"/>
    <property type="match status" value="1"/>
</dbReference>
<evidence type="ECO:0000256" key="5">
    <source>
        <dbReference type="ARBA" id="ARBA00022692"/>
    </source>
</evidence>
<keyword evidence="5 9" id="KW-0812">Transmembrane</keyword>
<evidence type="ECO:0000313" key="12">
    <source>
        <dbReference type="Proteomes" id="UP000007490"/>
    </source>
</evidence>
<evidence type="ECO:0000256" key="1">
    <source>
        <dbReference type="ARBA" id="ARBA00004651"/>
    </source>
</evidence>
<dbReference type="RefSeq" id="WP_013645295.1">
    <property type="nucleotide sequence ID" value="NC_015216.1"/>
</dbReference>
<name>F0T9R5_METLA</name>
<keyword evidence="3" id="KW-0050">Antiport</keyword>
<keyword evidence="2" id="KW-0813">Transport</keyword>
<keyword evidence="12" id="KW-1185">Reference proteome</keyword>
<dbReference type="eggNOG" id="arCOG01962">
    <property type="taxonomic scope" value="Archaea"/>
</dbReference>
<evidence type="ECO:0000256" key="7">
    <source>
        <dbReference type="ARBA" id="ARBA00023065"/>
    </source>
</evidence>
<dbReference type="AlphaFoldDB" id="F0T9R5"/>
<sequence length="397" mass="43037">MISEQFILFGSVLLFICIVISKTSHRLGIPSLLFFLLIGMLAGSEGIGGIYFDNPSITQFIGIIALVIILFSGGLDTKFSEIKPILGQGLILATVGVFITAILTGIFLYWFLHIPLLESLLIGSIISSTDAAAIFAIFNSKKMGLKNNIAPLLELESGTNDPMAYFLVTTLIFLIINPTTSLTAMVILLIKSLGLGILVGFFFGKGSVWIINNIKLHTEGLYSVFTLAIAFLTFSVSYFIGGNGFLSVYIAALILGNSHFVHKTEQIQFFDGIALLMQIIMFLTLGLLVFPSQIVPVLGIGIFVSVVLILVARPVAVFLCLIPFKVGFKDKIFISWVGIKGAVPIIFATYPIVAGIAGSEIIFNIIFFITIISALVQGSTIEILSKYLGLYIPNKEN</sequence>
<keyword evidence="4" id="KW-1003">Cell membrane</keyword>
<feature type="transmembrane region" description="Helical" evidence="9">
    <location>
        <begin position="117"/>
        <end position="138"/>
    </location>
</feature>
<dbReference type="HOGENOM" id="CLU_005912_9_1_2"/>
<gene>
    <name evidence="11" type="ordered locus">Metbo_1720</name>
</gene>
<evidence type="ECO:0000259" key="10">
    <source>
        <dbReference type="Pfam" id="PF00999"/>
    </source>
</evidence>
<reference evidence="12" key="1">
    <citation type="submission" date="2011-02" db="EMBL/GenBank/DDBJ databases">
        <title>Complete sequence of Methanobacterium sp. AL-21.</title>
        <authorList>
            <consortium name="US DOE Joint Genome Institute"/>
            <person name="Lucas S."/>
            <person name="Copeland A."/>
            <person name="Lapidus A."/>
            <person name="Cheng J.-F."/>
            <person name="Goodwin L."/>
            <person name="Pitluck S."/>
            <person name="Chertkov O."/>
            <person name="Detter J.C."/>
            <person name="Han C."/>
            <person name="Tapia R."/>
            <person name="Land M."/>
            <person name="Hauser L."/>
            <person name="Kyrpides N."/>
            <person name="Ivanova N."/>
            <person name="Mikhailova N."/>
            <person name="Pagani I."/>
            <person name="Cadillo-Quiroz H."/>
            <person name="Imachi H."/>
            <person name="Zinder S."/>
            <person name="Liu W."/>
            <person name="Woyke T."/>
        </authorList>
    </citation>
    <scope>NUCLEOTIDE SEQUENCE [LARGE SCALE GENOMIC DNA]</scope>
    <source>
        <strain evidence="12">AL-21</strain>
    </source>
</reference>
<dbReference type="Proteomes" id="UP000007490">
    <property type="component" value="Chromosome"/>
</dbReference>
<evidence type="ECO:0000256" key="8">
    <source>
        <dbReference type="ARBA" id="ARBA00023136"/>
    </source>
</evidence>
<feature type="transmembrane region" description="Helical" evidence="9">
    <location>
        <begin position="89"/>
        <end position="111"/>
    </location>
</feature>
<keyword evidence="8 9" id="KW-0472">Membrane</keyword>
<feature type="transmembrane region" description="Helical" evidence="9">
    <location>
        <begin position="32"/>
        <end position="51"/>
    </location>
</feature>
<dbReference type="GO" id="GO:0015297">
    <property type="term" value="F:antiporter activity"/>
    <property type="evidence" value="ECO:0007669"/>
    <property type="project" value="UniProtKB-KW"/>
</dbReference>
<dbReference type="PANTHER" id="PTHR32507:SF7">
    <property type="entry name" value="K(+)_H(+) ANTIPORTER NHAP2"/>
    <property type="match status" value="1"/>
</dbReference>
<feature type="domain" description="Cation/H+ exchanger transmembrane" evidence="10">
    <location>
        <begin position="14"/>
        <end position="384"/>
    </location>
</feature>
<organism evidence="11 12">
    <name type="scientific">Methanobacterium lacus (strain AL-21)</name>
    <dbReference type="NCBI Taxonomy" id="877455"/>
    <lineage>
        <taxon>Archaea</taxon>
        <taxon>Methanobacteriati</taxon>
        <taxon>Methanobacteriota</taxon>
        <taxon>Methanomada group</taxon>
        <taxon>Methanobacteria</taxon>
        <taxon>Methanobacteriales</taxon>
        <taxon>Methanobacteriaceae</taxon>
        <taxon>Methanobacterium</taxon>
    </lineage>
</organism>
<reference evidence="11 12" key="2">
    <citation type="journal article" date="2014" name="Int. J. Syst. Evol. Microbiol.">
        <title>Methanobacterium paludis sp. nov. and a novel strain of Methanobacterium lacus isolated from northern peatlands.</title>
        <authorList>
            <person name="Cadillo-Quiroz H."/>
            <person name="Brauer S.L."/>
            <person name="Goodson N."/>
            <person name="Yavitt J.B."/>
            <person name="Zinder S.H."/>
        </authorList>
    </citation>
    <scope>NUCLEOTIDE SEQUENCE [LARGE SCALE GENOMIC DNA]</scope>
    <source>
        <strain evidence="11 12">AL-21</strain>
    </source>
</reference>